<keyword evidence="7 10" id="KW-1133">Transmembrane helix</keyword>
<evidence type="ECO:0000256" key="6">
    <source>
        <dbReference type="ARBA" id="ARBA00022847"/>
    </source>
</evidence>
<feature type="transmembrane region" description="Helical" evidence="10">
    <location>
        <begin position="200"/>
        <end position="225"/>
    </location>
</feature>
<dbReference type="EMBL" id="JAAKZF010000030">
    <property type="protein sequence ID" value="NGO53317.1"/>
    <property type="molecule type" value="Genomic_DNA"/>
</dbReference>
<evidence type="ECO:0000256" key="10">
    <source>
        <dbReference type="HAMAP-Rule" id="MF_01300"/>
    </source>
</evidence>
<organism evidence="12 13">
    <name type="scientific">Allomesorhizobium camelthorni</name>
    <dbReference type="NCBI Taxonomy" id="475069"/>
    <lineage>
        <taxon>Bacteria</taxon>
        <taxon>Pseudomonadati</taxon>
        <taxon>Pseudomonadota</taxon>
        <taxon>Alphaproteobacteria</taxon>
        <taxon>Hyphomicrobiales</taxon>
        <taxon>Phyllobacteriaceae</taxon>
        <taxon>Allomesorhizobium</taxon>
    </lineage>
</organism>
<dbReference type="RefSeq" id="WP_165030571.1">
    <property type="nucleotide sequence ID" value="NZ_JAAKZF010000030.1"/>
</dbReference>
<dbReference type="SUPFAM" id="SSF118215">
    <property type="entry name" value="Proton glutamate symport protein"/>
    <property type="match status" value="1"/>
</dbReference>
<feature type="transmembrane region" description="Helical" evidence="10">
    <location>
        <begin position="59"/>
        <end position="77"/>
    </location>
</feature>
<dbReference type="InterPro" id="IPR023954">
    <property type="entry name" value="C4_dicarb_transport"/>
</dbReference>
<evidence type="ECO:0000256" key="7">
    <source>
        <dbReference type="ARBA" id="ARBA00022989"/>
    </source>
</evidence>
<keyword evidence="8 10" id="KW-0472">Membrane</keyword>
<dbReference type="PRINTS" id="PR00173">
    <property type="entry name" value="EDTRNSPORT"/>
</dbReference>
<accession>A0A6G4WGU3</accession>
<comment type="function">
    <text evidence="10">Responsible for the transport of dicarboxylates such as succinate, fumarate, and malate across the membrane.</text>
</comment>
<evidence type="ECO:0000256" key="1">
    <source>
        <dbReference type="ARBA" id="ARBA00004429"/>
    </source>
</evidence>
<dbReference type="GO" id="GO:0015138">
    <property type="term" value="F:fumarate transmembrane transporter activity"/>
    <property type="evidence" value="ECO:0007669"/>
    <property type="project" value="TreeGrafter"/>
</dbReference>
<dbReference type="GO" id="GO:0070778">
    <property type="term" value="P:L-aspartate transmembrane transport"/>
    <property type="evidence" value="ECO:0007669"/>
    <property type="project" value="TreeGrafter"/>
</dbReference>
<dbReference type="GO" id="GO:0005886">
    <property type="term" value="C:plasma membrane"/>
    <property type="evidence" value="ECO:0007669"/>
    <property type="project" value="UniProtKB-SubCell"/>
</dbReference>
<feature type="transmembrane region" description="Helical" evidence="10">
    <location>
        <begin position="364"/>
        <end position="387"/>
    </location>
</feature>
<dbReference type="NCBIfam" id="NF002461">
    <property type="entry name" value="PRK01663.1"/>
    <property type="match status" value="1"/>
</dbReference>
<evidence type="ECO:0000256" key="9">
    <source>
        <dbReference type="ARBA" id="ARBA00057488"/>
    </source>
</evidence>
<keyword evidence="3 10" id="KW-0813">Transport</keyword>
<name>A0A6G4WGU3_9HYPH</name>
<evidence type="ECO:0000256" key="5">
    <source>
        <dbReference type="ARBA" id="ARBA00022692"/>
    </source>
</evidence>
<feature type="transmembrane region" description="Helical" evidence="10">
    <location>
        <begin position="162"/>
        <end position="179"/>
    </location>
</feature>
<dbReference type="InterPro" id="IPR036458">
    <property type="entry name" value="Na:dicarbo_symporter_sf"/>
</dbReference>
<evidence type="ECO:0000256" key="3">
    <source>
        <dbReference type="ARBA" id="ARBA00022448"/>
    </source>
</evidence>
<dbReference type="NCBIfam" id="NF009587">
    <property type="entry name" value="PRK13027.1"/>
    <property type="match status" value="1"/>
</dbReference>
<comment type="similarity">
    <text evidence="2 10">Belongs to the dicarboxylate/amino acid:cation symporter (DAACS) (TC 2.A.23) family.</text>
</comment>
<dbReference type="FunFam" id="1.10.3860.10:FF:000001">
    <property type="entry name" value="C4-dicarboxylate transport protein"/>
    <property type="match status" value="1"/>
</dbReference>
<dbReference type="GO" id="GO:0015366">
    <property type="term" value="F:malate:proton symporter activity"/>
    <property type="evidence" value="ECO:0007669"/>
    <property type="project" value="TreeGrafter"/>
</dbReference>
<comment type="subcellular location">
    <subcellularLocation>
        <location evidence="1">Cell inner membrane</location>
        <topology evidence="1">Multi-pass membrane protein</topology>
    </subcellularLocation>
    <subcellularLocation>
        <location evidence="10">Cell membrane</location>
        <topology evidence="10">Multi-pass membrane protein</topology>
    </subcellularLocation>
</comment>
<evidence type="ECO:0000256" key="4">
    <source>
        <dbReference type="ARBA" id="ARBA00022475"/>
    </source>
</evidence>
<keyword evidence="5 10" id="KW-0812">Transmembrane</keyword>
<evidence type="ECO:0000256" key="11">
    <source>
        <dbReference type="SAM" id="MobiDB-lite"/>
    </source>
</evidence>
<dbReference type="Proteomes" id="UP001642900">
    <property type="component" value="Unassembled WGS sequence"/>
</dbReference>
<keyword evidence="4 10" id="KW-1003">Cell membrane</keyword>
<dbReference type="Gene3D" id="1.10.3860.10">
    <property type="entry name" value="Sodium:dicarboxylate symporter"/>
    <property type="match status" value="1"/>
</dbReference>
<proteinExistence type="inferred from homology"/>
<comment type="function">
    <text evidence="9">Responsible for the transport of dicarboxylates such as succinate, fumarate, and malate from the periplasm across the membrane. This transport system plays an important role in the energy supply of rhizobium-legume symbionts.</text>
</comment>
<feature type="transmembrane region" description="Helical" evidence="10">
    <location>
        <begin position="231"/>
        <end position="252"/>
    </location>
</feature>
<feature type="transmembrane region" description="Helical" evidence="10">
    <location>
        <begin position="21"/>
        <end position="39"/>
    </location>
</feature>
<dbReference type="Pfam" id="PF00375">
    <property type="entry name" value="SDF"/>
    <property type="match status" value="1"/>
</dbReference>
<evidence type="ECO:0000256" key="2">
    <source>
        <dbReference type="ARBA" id="ARBA00006148"/>
    </source>
</evidence>
<gene>
    <name evidence="10" type="primary">dctA</name>
    <name evidence="12" type="ORF">G6N73_19460</name>
</gene>
<feature type="transmembrane region" description="Helical" evidence="10">
    <location>
        <begin position="89"/>
        <end position="111"/>
    </location>
</feature>
<dbReference type="HAMAP" id="MF_01300">
    <property type="entry name" value="C4_dicarb_transport"/>
    <property type="match status" value="1"/>
</dbReference>
<dbReference type="PROSITE" id="PS00713">
    <property type="entry name" value="NA_DICARBOXYL_SYMP_1"/>
    <property type="match status" value="1"/>
</dbReference>
<keyword evidence="13" id="KW-1185">Reference proteome</keyword>
<protein>
    <recommendedName>
        <fullName evidence="10">C4-dicarboxylate transport protein</fullName>
    </recommendedName>
</protein>
<feature type="transmembrane region" description="Helical" evidence="10">
    <location>
        <begin position="341"/>
        <end position="358"/>
    </location>
</feature>
<comment type="caution">
    <text evidence="12">The sequence shown here is derived from an EMBL/GenBank/DDBJ whole genome shotgun (WGS) entry which is preliminary data.</text>
</comment>
<dbReference type="PROSITE" id="PS00714">
    <property type="entry name" value="NA_DICARBOXYL_SYMP_2"/>
    <property type="match status" value="1"/>
</dbReference>
<evidence type="ECO:0000313" key="12">
    <source>
        <dbReference type="EMBL" id="NGO53317.1"/>
    </source>
</evidence>
<evidence type="ECO:0000256" key="8">
    <source>
        <dbReference type="ARBA" id="ARBA00023136"/>
    </source>
</evidence>
<sequence length="493" mass="51463">MLNPQAHSANIAPRKPLYTQLYVQVLAAITLGIALGHFYPEIGESLKPLGDAFIKLVKMIIAPVIFLTVATGIAGMNDLQKVGRVAGKAMVYFVTFSTLALIVGLIVANVVQPGAGLNIDPASLDVQAVNTYAAKAHEQSVTGFLMNIIPSTIVGAFADGDILQVLCFSVLFGIALAMVGETGKPVTCFLQALTAPIFKLVSILMKAAPIGAFGAMAFTIGKYGIGSVVNLAMLVATFYLTAFLFVFGVLGAVCRYNGFSIFSLLRYIKEELLLVLGTSSSEAALPSLMEKMEKAGAKRSVVGLVVPTGYSFNLDGTNIYMTLAALFIAQATNTDLSISDQVLLLLVAMLSSKGAAGVTGAGFITLAATLSVVPTVPVAGMALILGIDRFMSECRALTNFVGNAVASLVVARWEGELDQAQLEAAFGGHQPAETLIGQPPIARPAESGRSIAPDKSPGCSQAPNNRPAGLEQRFAGPMKSEALNSGSAKVWAP</sequence>
<feature type="region of interest" description="Disordered" evidence="11">
    <location>
        <begin position="435"/>
        <end position="493"/>
    </location>
</feature>
<dbReference type="InterPro" id="IPR001991">
    <property type="entry name" value="Na-dicarboxylate_symporter"/>
</dbReference>
<dbReference type="AlphaFoldDB" id="A0A6G4WGU3"/>
<keyword evidence="6 10" id="KW-0769">Symport</keyword>
<dbReference type="GO" id="GO:0015141">
    <property type="term" value="F:succinate transmembrane transporter activity"/>
    <property type="evidence" value="ECO:0007669"/>
    <property type="project" value="TreeGrafter"/>
</dbReference>
<reference evidence="12 13" key="1">
    <citation type="submission" date="2020-02" db="EMBL/GenBank/DDBJ databases">
        <title>Genome sequence of strain CCNWXJ40-4.</title>
        <authorList>
            <person name="Gao J."/>
            <person name="Sun J."/>
        </authorList>
    </citation>
    <scope>NUCLEOTIDE SEQUENCE [LARGE SCALE GENOMIC DNA]</scope>
    <source>
        <strain evidence="12 13">CCNWXJ 40-4</strain>
    </source>
</reference>
<dbReference type="PANTHER" id="PTHR42865">
    <property type="entry name" value="PROTON/GLUTAMATE-ASPARTATE SYMPORTER"/>
    <property type="match status" value="1"/>
</dbReference>
<evidence type="ECO:0000313" key="13">
    <source>
        <dbReference type="Proteomes" id="UP001642900"/>
    </source>
</evidence>
<dbReference type="InterPro" id="IPR018107">
    <property type="entry name" value="Na-dicarboxylate_symporter_CS"/>
</dbReference>
<dbReference type="PANTHER" id="PTHR42865:SF1">
    <property type="entry name" value="AEROBIC C4-DICARBOXYLATE TRANSPORT PROTEIN"/>
    <property type="match status" value="1"/>
</dbReference>